<evidence type="ECO:0000313" key="2">
    <source>
        <dbReference type="EMBL" id="MBB5137528.1"/>
    </source>
</evidence>
<dbReference type="RefSeq" id="WP_376772012.1">
    <property type="nucleotide sequence ID" value="NZ_BAABIX010000038.1"/>
</dbReference>
<evidence type="ECO:0000259" key="1">
    <source>
        <dbReference type="Pfam" id="PF04149"/>
    </source>
</evidence>
<sequence>MMGSARENRRRGAEWFKASFSDNGGGCVEVAIGDDGVAVRDSKDPSGPVLRFTDLEWAAFIAGVHAGEFDLG</sequence>
<dbReference type="InterPro" id="IPR007278">
    <property type="entry name" value="DUF397"/>
</dbReference>
<proteinExistence type="predicted"/>
<dbReference type="AlphaFoldDB" id="A0A840PD42"/>
<comment type="caution">
    <text evidence="2">The sequence shown here is derived from an EMBL/GenBank/DDBJ whole genome shotgun (WGS) entry which is preliminary data.</text>
</comment>
<name>A0A840PD42_9ACTN</name>
<protein>
    <recommendedName>
        <fullName evidence="1">DUF397 domain-containing protein</fullName>
    </recommendedName>
</protein>
<organism evidence="2 3">
    <name type="scientific">Thermocatellispora tengchongensis</name>
    <dbReference type="NCBI Taxonomy" id="1073253"/>
    <lineage>
        <taxon>Bacteria</taxon>
        <taxon>Bacillati</taxon>
        <taxon>Actinomycetota</taxon>
        <taxon>Actinomycetes</taxon>
        <taxon>Streptosporangiales</taxon>
        <taxon>Streptosporangiaceae</taxon>
        <taxon>Thermocatellispora</taxon>
    </lineage>
</organism>
<gene>
    <name evidence="2" type="ORF">HNP84_007280</name>
</gene>
<feature type="domain" description="DUF397" evidence="1">
    <location>
        <begin position="13"/>
        <end position="64"/>
    </location>
</feature>
<evidence type="ECO:0000313" key="3">
    <source>
        <dbReference type="Proteomes" id="UP000578449"/>
    </source>
</evidence>
<reference evidence="2 3" key="1">
    <citation type="submission" date="2020-08" db="EMBL/GenBank/DDBJ databases">
        <title>Genomic Encyclopedia of Type Strains, Phase IV (KMG-IV): sequencing the most valuable type-strain genomes for metagenomic binning, comparative biology and taxonomic classification.</title>
        <authorList>
            <person name="Goeker M."/>
        </authorList>
    </citation>
    <scope>NUCLEOTIDE SEQUENCE [LARGE SCALE GENOMIC DNA]</scope>
    <source>
        <strain evidence="2 3">DSM 45615</strain>
    </source>
</reference>
<keyword evidence="3" id="KW-1185">Reference proteome</keyword>
<dbReference type="EMBL" id="JACHGN010000019">
    <property type="protein sequence ID" value="MBB5137528.1"/>
    <property type="molecule type" value="Genomic_DNA"/>
</dbReference>
<dbReference type="Pfam" id="PF04149">
    <property type="entry name" value="DUF397"/>
    <property type="match status" value="1"/>
</dbReference>
<dbReference type="Proteomes" id="UP000578449">
    <property type="component" value="Unassembled WGS sequence"/>
</dbReference>
<accession>A0A840PD42</accession>